<feature type="compositionally biased region" description="Basic and acidic residues" evidence="4">
    <location>
        <begin position="1"/>
        <end position="15"/>
    </location>
</feature>
<dbReference type="Gene3D" id="1.25.40.10">
    <property type="entry name" value="Tetratricopeptide repeat domain"/>
    <property type="match status" value="2"/>
</dbReference>
<comment type="caution">
    <text evidence="5">The sequence shown here is derived from an EMBL/GenBank/DDBJ whole genome shotgun (WGS) entry which is preliminary data.</text>
</comment>
<protein>
    <recommendedName>
        <fullName evidence="7">Tetratricopeptide repeat protein</fullName>
    </recommendedName>
</protein>
<gene>
    <name evidence="5" type="ORF">WR164_09850</name>
</gene>
<dbReference type="InterPro" id="IPR019734">
    <property type="entry name" value="TPR_rpt"/>
</dbReference>
<feature type="repeat" description="TPR" evidence="3">
    <location>
        <begin position="156"/>
        <end position="189"/>
    </location>
</feature>
<evidence type="ECO:0000256" key="2">
    <source>
        <dbReference type="ARBA" id="ARBA00022803"/>
    </source>
</evidence>
<evidence type="ECO:0000313" key="5">
    <source>
        <dbReference type="EMBL" id="GLB47006.1"/>
    </source>
</evidence>
<organism evidence="5 6">
    <name type="scientific">Philodulcilactobacillus myokoensis</name>
    <dbReference type="NCBI Taxonomy" id="2929573"/>
    <lineage>
        <taxon>Bacteria</taxon>
        <taxon>Bacillati</taxon>
        <taxon>Bacillota</taxon>
        <taxon>Bacilli</taxon>
        <taxon>Lactobacillales</taxon>
        <taxon>Lactobacillaceae</taxon>
        <taxon>Philodulcilactobacillus</taxon>
    </lineage>
</organism>
<dbReference type="EMBL" id="BRPL01000002">
    <property type="protein sequence ID" value="GLB47006.1"/>
    <property type="molecule type" value="Genomic_DNA"/>
</dbReference>
<dbReference type="Pfam" id="PF13181">
    <property type="entry name" value="TPR_8"/>
    <property type="match status" value="1"/>
</dbReference>
<feature type="repeat" description="TPR" evidence="3">
    <location>
        <begin position="89"/>
        <end position="122"/>
    </location>
</feature>
<sequence>MKPNENIKKKQIENRKHQKHVSKVREAAQKKADKTLHKLVSDIDNHPHNYRTYYDLGTFLVELKSYTQAEELLMKALGLFADKSKRAKNALLYGLGNVYYSAGDFDKAIKQFQQVDDEHLKVDAYIMLAQSYMSKKDYKRAIVFALTAQGHRRQDPDVNRLLGESLLALGNFKESAQFYDHVLNALPNDGRANFDRGIVAMVLGEDFHEYFARAQKYDEKYFKKGQKKLADIERFIQVQRKNKNNQTKK</sequence>
<evidence type="ECO:0000256" key="3">
    <source>
        <dbReference type="PROSITE-ProRule" id="PRU00339"/>
    </source>
</evidence>
<keyword evidence="1" id="KW-0677">Repeat</keyword>
<evidence type="ECO:0008006" key="7">
    <source>
        <dbReference type="Google" id="ProtNLM"/>
    </source>
</evidence>
<evidence type="ECO:0000313" key="6">
    <source>
        <dbReference type="Proteomes" id="UP001144204"/>
    </source>
</evidence>
<evidence type="ECO:0000256" key="1">
    <source>
        <dbReference type="ARBA" id="ARBA00022737"/>
    </source>
</evidence>
<proteinExistence type="predicted"/>
<reference evidence="5" key="2">
    <citation type="journal article" date="2023" name="PLoS ONE">
        <title>Philodulcilactobacillus myokoensis gen. nov., sp. nov., a fructophilic, acidophilic, and agar-phobic lactic acid bacterium isolated from fermented vegetable extracts.</title>
        <authorList>
            <person name="Kouya T."/>
            <person name="Ishiyama Y."/>
            <person name="Ohashi S."/>
            <person name="Kumakubo R."/>
            <person name="Yamazaki T."/>
            <person name="Otaki T."/>
        </authorList>
    </citation>
    <scope>NUCLEOTIDE SEQUENCE</scope>
    <source>
        <strain evidence="5">WR16-4</strain>
    </source>
</reference>
<accession>A0A9W6B1D4</accession>
<dbReference type="PANTHER" id="PTHR44943">
    <property type="entry name" value="CELLULOSE SYNTHASE OPERON PROTEIN C"/>
    <property type="match status" value="1"/>
</dbReference>
<dbReference type="Pfam" id="PF13424">
    <property type="entry name" value="TPR_12"/>
    <property type="match status" value="1"/>
</dbReference>
<dbReference type="AlphaFoldDB" id="A0A9W6B1D4"/>
<feature type="region of interest" description="Disordered" evidence="4">
    <location>
        <begin position="1"/>
        <end position="21"/>
    </location>
</feature>
<reference evidence="5" key="1">
    <citation type="submission" date="2022-07" db="EMBL/GenBank/DDBJ databases">
        <authorList>
            <person name="Kouya T."/>
            <person name="Ishiyama Y."/>
        </authorList>
    </citation>
    <scope>NUCLEOTIDE SEQUENCE</scope>
    <source>
        <strain evidence="5">WR16-4</strain>
    </source>
</reference>
<dbReference type="InterPro" id="IPR011990">
    <property type="entry name" value="TPR-like_helical_dom_sf"/>
</dbReference>
<dbReference type="InterPro" id="IPR051685">
    <property type="entry name" value="Ycf3/AcsC/BcsC/TPR_MFPF"/>
</dbReference>
<dbReference type="PANTHER" id="PTHR44943:SF8">
    <property type="entry name" value="TPR REPEAT-CONTAINING PROTEIN MJ0263"/>
    <property type="match status" value="1"/>
</dbReference>
<dbReference type="RefSeq" id="WP_286136466.1">
    <property type="nucleotide sequence ID" value="NZ_BRPL01000002.1"/>
</dbReference>
<name>A0A9W6B1D4_9LACO</name>
<dbReference type="SUPFAM" id="SSF48452">
    <property type="entry name" value="TPR-like"/>
    <property type="match status" value="1"/>
</dbReference>
<keyword evidence="6" id="KW-1185">Reference proteome</keyword>
<evidence type="ECO:0000256" key="4">
    <source>
        <dbReference type="SAM" id="MobiDB-lite"/>
    </source>
</evidence>
<dbReference type="SMART" id="SM00028">
    <property type="entry name" value="TPR"/>
    <property type="match status" value="4"/>
</dbReference>
<feature type="repeat" description="TPR" evidence="3">
    <location>
        <begin position="50"/>
        <end position="83"/>
    </location>
</feature>
<keyword evidence="2 3" id="KW-0802">TPR repeat</keyword>
<dbReference type="Proteomes" id="UP001144204">
    <property type="component" value="Unassembled WGS sequence"/>
</dbReference>
<dbReference type="PROSITE" id="PS50005">
    <property type="entry name" value="TPR"/>
    <property type="match status" value="3"/>
</dbReference>